<dbReference type="Gene3D" id="1.10.10.10">
    <property type="entry name" value="Winged helix-like DNA-binding domain superfamily/Winged helix DNA-binding domain"/>
    <property type="match status" value="1"/>
</dbReference>
<proteinExistence type="predicted"/>
<dbReference type="Proteomes" id="UP000251960">
    <property type="component" value="Chromosome 10"/>
</dbReference>
<evidence type="ECO:0000256" key="3">
    <source>
        <dbReference type="ARBA" id="ARBA00023242"/>
    </source>
</evidence>
<evidence type="ECO:0000256" key="1">
    <source>
        <dbReference type="ARBA" id="ARBA00004123"/>
    </source>
</evidence>
<dbReference type="PROSITE" id="PS51504">
    <property type="entry name" value="H15"/>
    <property type="match status" value="1"/>
</dbReference>
<comment type="caution">
    <text evidence="6">The sequence shown here is derived from an EMBL/GenBank/DDBJ whole genome shotgun (WGS) entry which is preliminary data.</text>
</comment>
<dbReference type="GO" id="GO:0000786">
    <property type="term" value="C:nucleosome"/>
    <property type="evidence" value="ECO:0007669"/>
    <property type="project" value="InterPro"/>
</dbReference>
<dbReference type="GO" id="GO:0003677">
    <property type="term" value="F:DNA binding"/>
    <property type="evidence" value="ECO:0007669"/>
    <property type="project" value="UniProtKB-KW"/>
</dbReference>
<dbReference type="SUPFAM" id="SSF46785">
    <property type="entry name" value="Winged helix' DNA-binding domain"/>
    <property type="match status" value="1"/>
</dbReference>
<dbReference type="PANTHER" id="PTHR11467:SF109">
    <property type="entry name" value="H15 DOMAIN-CONTAINING PROTEIN"/>
    <property type="match status" value="1"/>
</dbReference>
<dbReference type="GO" id="GO:0006334">
    <property type="term" value="P:nucleosome assembly"/>
    <property type="evidence" value="ECO:0007669"/>
    <property type="project" value="InterPro"/>
</dbReference>
<sequence>MVDAGQAAKRGKATDEKGQPSAAARTPRQHTPDHPPYCWMIGEAIDELAEDGGSEEDSISAFIRARHPGVPPAHDRFLRHYLGKHVAEGFFLRNAAGRFERNPEENAAEELPVEQTEAGSCNPASVGSLVVDAKHGRGRPPKDGYPSTPPEGRKDGSAGAQWITPHAGSSSTRAAAAKGSVLMSPVAVADEDESRAPSLKPKRRRRLRAQGMATTADISSEALVAGKNDNSEEHEPPRELALVILDGGQPLDLALVTNTEAKDLSATPKGRRRQRKSVAVATGGRSALTPGKKLGCKVSSASPKLAPMVAAGCRTPASVADQGGRKASATLKRHGRPRKLYPVSADEISDDPEIALLALPSPDTSGVKPVAPKLGYMT</sequence>
<accession>A0A3L6G742</accession>
<dbReference type="SMART" id="SM00526">
    <property type="entry name" value="H15"/>
    <property type="match status" value="1"/>
</dbReference>
<gene>
    <name evidence="6" type="ORF">Zm00014a_002615</name>
</gene>
<dbReference type="InterPro" id="IPR036388">
    <property type="entry name" value="WH-like_DNA-bd_sf"/>
</dbReference>
<comment type="subcellular location">
    <subcellularLocation>
        <location evidence="1">Nucleus</location>
    </subcellularLocation>
</comment>
<dbReference type="GO" id="GO:0005634">
    <property type="term" value="C:nucleus"/>
    <property type="evidence" value="ECO:0007669"/>
    <property type="project" value="UniProtKB-SubCell"/>
</dbReference>
<dbReference type="ExpressionAtlas" id="A0A3L6G742">
    <property type="expression patterns" value="baseline and differential"/>
</dbReference>
<evidence type="ECO:0000256" key="4">
    <source>
        <dbReference type="SAM" id="MobiDB-lite"/>
    </source>
</evidence>
<feature type="domain" description="H15" evidence="5">
    <location>
        <begin position="33"/>
        <end position="103"/>
    </location>
</feature>
<feature type="region of interest" description="Disordered" evidence="4">
    <location>
        <begin position="188"/>
        <end position="236"/>
    </location>
</feature>
<dbReference type="EMBL" id="NCVQ01000002">
    <property type="protein sequence ID" value="PWZ44230.1"/>
    <property type="molecule type" value="Genomic_DNA"/>
</dbReference>
<feature type="region of interest" description="Disordered" evidence="4">
    <location>
        <begin position="359"/>
        <end position="378"/>
    </location>
</feature>
<dbReference type="InterPro" id="IPR005818">
    <property type="entry name" value="Histone_H1/H5_H15"/>
</dbReference>
<keyword evidence="2" id="KW-0238">DNA-binding</keyword>
<reference evidence="6 7" key="1">
    <citation type="journal article" date="2018" name="Nat. Genet.">
        <title>Extensive intraspecific gene order and gene structural variations between Mo17 and other maize genomes.</title>
        <authorList>
            <person name="Sun S."/>
            <person name="Zhou Y."/>
            <person name="Chen J."/>
            <person name="Shi J."/>
            <person name="Zhao H."/>
            <person name="Zhao H."/>
            <person name="Song W."/>
            <person name="Zhang M."/>
            <person name="Cui Y."/>
            <person name="Dong X."/>
            <person name="Liu H."/>
            <person name="Ma X."/>
            <person name="Jiao Y."/>
            <person name="Wang B."/>
            <person name="Wei X."/>
            <person name="Stein J.C."/>
            <person name="Glaubitz J.C."/>
            <person name="Lu F."/>
            <person name="Yu G."/>
            <person name="Liang C."/>
            <person name="Fengler K."/>
            <person name="Li B."/>
            <person name="Rafalski A."/>
            <person name="Schnable P.S."/>
            <person name="Ware D.H."/>
            <person name="Buckler E.S."/>
            <person name="Lai J."/>
        </authorList>
    </citation>
    <scope>NUCLEOTIDE SEQUENCE [LARGE SCALE GENOMIC DNA]</scope>
    <source>
        <strain evidence="7">cv. Missouri 17</strain>
        <tissue evidence="6">Seedling</tissue>
    </source>
</reference>
<evidence type="ECO:0000313" key="6">
    <source>
        <dbReference type="EMBL" id="PWZ44230.1"/>
    </source>
</evidence>
<evidence type="ECO:0000256" key="2">
    <source>
        <dbReference type="ARBA" id="ARBA00023125"/>
    </source>
</evidence>
<feature type="region of interest" description="Disordered" evidence="4">
    <location>
        <begin position="1"/>
        <end position="36"/>
    </location>
</feature>
<organism evidence="6 7">
    <name type="scientific">Zea mays</name>
    <name type="common">Maize</name>
    <dbReference type="NCBI Taxonomy" id="4577"/>
    <lineage>
        <taxon>Eukaryota</taxon>
        <taxon>Viridiplantae</taxon>
        <taxon>Streptophyta</taxon>
        <taxon>Embryophyta</taxon>
        <taxon>Tracheophyta</taxon>
        <taxon>Spermatophyta</taxon>
        <taxon>Magnoliopsida</taxon>
        <taxon>Liliopsida</taxon>
        <taxon>Poales</taxon>
        <taxon>Poaceae</taxon>
        <taxon>PACMAD clade</taxon>
        <taxon>Panicoideae</taxon>
        <taxon>Andropogonodae</taxon>
        <taxon>Andropogoneae</taxon>
        <taxon>Tripsacinae</taxon>
        <taxon>Zea</taxon>
    </lineage>
</organism>
<keyword evidence="3" id="KW-0539">Nucleus</keyword>
<name>A0A3L6G742_MAIZE</name>
<dbReference type="Pfam" id="PF00538">
    <property type="entry name" value="Linker_histone"/>
    <property type="match status" value="1"/>
</dbReference>
<dbReference type="AlphaFoldDB" id="A0A3L6G742"/>
<dbReference type="PANTHER" id="PTHR11467">
    <property type="entry name" value="HISTONE H1"/>
    <property type="match status" value="1"/>
</dbReference>
<protein>
    <recommendedName>
        <fullName evidence="5">H15 domain-containing protein</fullName>
    </recommendedName>
</protein>
<evidence type="ECO:0000259" key="5">
    <source>
        <dbReference type="PROSITE" id="PS51504"/>
    </source>
</evidence>
<feature type="region of interest" description="Disordered" evidence="4">
    <location>
        <begin position="105"/>
        <end position="176"/>
    </location>
</feature>
<evidence type="ECO:0000313" key="7">
    <source>
        <dbReference type="Proteomes" id="UP000251960"/>
    </source>
</evidence>
<dbReference type="InterPro" id="IPR036390">
    <property type="entry name" value="WH_DNA-bd_sf"/>
</dbReference>